<name>A0A371JSV6_9FLAO</name>
<reference evidence="1 2" key="1">
    <citation type="submission" date="2018-08" db="EMBL/GenBank/DDBJ databases">
        <title>Muricauda nanhaiensis sp. nov., isolated from seawater of the South China Sea.</title>
        <authorList>
            <person name="Dang Y."/>
        </authorList>
    </citation>
    <scope>NUCLEOTIDE SEQUENCE [LARGE SCALE GENOMIC DNA]</scope>
    <source>
        <strain evidence="1 2">SM1704</strain>
    </source>
</reference>
<evidence type="ECO:0000313" key="2">
    <source>
        <dbReference type="Proteomes" id="UP000261828"/>
    </source>
</evidence>
<dbReference type="EMBL" id="QTJX01000001">
    <property type="protein sequence ID" value="RDY60877.1"/>
    <property type="molecule type" value="Genomic_DNA"/>
</dbReference>
<sequence>MKDNKAVIDVVTRFISGGDESNVQLLEDVLHPDFRNVQYGFFEEQGVFVIDKPKYLDLIQKGTFGGTPRAMEIEQVDVYTSIAFVKANLESETMVFHSHILVICENNKWKVIENFPHIAYKS</sequence>
<dbReference type="Gene3D" id="3.10.450.50">
    <property type="match status" value="1"/>
</dbReference>
<dbReference type="AlphaFoldDB" id="A0A371JSV6"/>
<proteinExistence type="predicted"/>
<comment type="caution">
    <text evidence="1">The sequence shown here is derived from an EMBL/GenBank/DDBJ whole genome shotgun (WGS) entry which is preliminary data.</text>
</comment>
<dbReference type="RefSeq" id="WP_116182760.1">
    <property type="nucleotide sequence ID" value="NZ_QTJX01000001.1"/>
</dbReference>
<evidence type="ECO:0008006" key="3">
    <source>
        <dbReference type="Google" id="ProtNLM"/>
    </source>
</evidence>
<dbReference type="Proteomes" id="UP000261828">
    <property type="component" value="Unassembled WGS sequence"/>
</dbReference>
<dbReference type="SUPFAM" id="SSF54427">
    <property type="entry name" value="NTF2-like"/>
    <property type="match status" value="1"/>
</dbReference>
<dbReference type="InterPro" id="IPR032710">
    <property type="entry name" value="NTF2-like_dom_sf"/>
</dbReference>
<protein>
    <recommendedName>
        <fullName evidence="3">Nuclear transport factor 2 family protein</fullName>
    </recommendedName>
</protein>
<dbReference type="OrthoDB" id="1441434at2"/>
<dbReference type="Pfam" id="PF12893">
    <property type="entry name" value="Lumazine_bd_2"/>
    <property type="match status" value="1"/>
</dbReference>
<dbReference type="InterPro" id="IPR039437">
    <property type="entry name" value="FrzH/put_lumazine-bd"/>
</dbReference>
<gene>
    <name evidence="1" type="ORF">DX873_01470</name>
</gene>
<accession>A0A371JSV6</accession>
<keyword evidence="2" id="KW-1185">Reference proteome</keyword>
<evidence type="ECO:0000313" key="1">
    <source>
        <dbReference type="EMBL" id="RDY60877.1"/>
    </source>
</evidence>
<organism evidence="1 2">
    <name type="scientific">Flagellimonas nanhaiensis</name>
    <dbReference type="NCBI Taxonomy" id="2292706"/>
    <lineage>
        <taxon>Bacteria</taxon>
        <taxon>Pseudomonadati</taxon>
        <taxon>Bacteroidota</taxon>
        <taxon>Flavobacteriia</taxon>
        <taxon>Flavobacteriales</taxon>
        <taxon>Flavobacteriaceae</taxon>
        <taxon>Flagellimonas</taxon>
    </lineage>
</organism>